<accession>A0A2I0W959</accession>
<evidence type="ECO:0000313" key="1">
    <source>
        <dbReference type="EMBL" id="PKU72190.1"/>
    </source>
</evidence>
<proteinExistence type="predicted"/>
<reference evidence="1 2" key="1">
    <citation type="journal article" date="2016" name="Sci. Rep.">
        <title>The Dendrobium catenatum Lindl. genome sequence provides insights into polysaccharide synthase, floral development and adaptive evolution.</title>
        <authorList>
            <person name="Zhang G.Q."/>
            <person name="Xu Q."/>
            <person name="Bian C."/>
            <person name="Tsai W.C."/>
            <person name="Yeh C.M."/>
            <person name="Liu K.W."/>
            <person name="Yoshida K."/>
            <person name="Zhang L.S."/>
            <person name="Chang S.B."/>
            <person name="Chen F."/>
            <person name="Shi Y."/>
            <person name="Su Y.Y."/>
            <person name="Zhang Y.Q."/>
            <person name="Chen L.J."/>
            <person name="Yin Y."/>
            <person name="Lin M."/>
            <person name="Huang H."/>
            <person name="Deng H."/>
            <person name="Wang Z.W."/>
            <person name="Zhu S.L."/>
            <person name="Zhao X."/>
            <person name="Deng C."/>
            <person name="Niu S.C."/>
            <person name="Huang J."/>
            <person name="Wang M."/>
            <person name="Liu G.H."/>
            <person name="Yang H.J."/>
            <person name="Xiao X.J."/>
            <person name="Hsiao Y.Y."/>
            <person name="Wu W.L."/>
            <person name="Chen Y.Y."/>
            <person name="Mitsuda N."/>
            <person name="Ohme-Takagi M."/>
            <person name="Luo Y.B."/>
            <person name="Van de Peer Y."/>
            <person name="Liu Z.J."/>
        </authorList>
    </citation>
    <scope>NUCLEOTIDE SEQUENCE [LARGE SCALE GENOMIC DNA]</scope>
    <source>
        <tissue evidence="1">The whole plant</tissue>
    </source>
</reference>
<protein>
    <submittedName>
        <fullName evidence="1">Dehydration-responsive element-binding protein 1G</fullName>
    </submittedName>
</protein>
<keyword evidence="2" id="KW-1185">Reference proteome</keyword>
<dbReference type="AlphaFoldDB" id="A0A2I0W959"/>
<sequence>MNLFRIENQLQCRAEFRRHSEVEQNSGVVRHSGRILASCRIPVSLGKNCGVTLASGQISTSQERRAELWRWLRRSYSLISFPSILLFFLLGSHLMRNEESIYRFPGKFEGHNDVGIRRSWARWIRLVELLDSIISLLKIPKPEAEPSAAVAAVGMEDPFCMDIGMQDYYLDMAEGMLINPPPLPSEEEGDGSDGEVSLWNYTV</sequence>
<gene>
    <name evidence="1" type="primary">DREB1G</name>
    <name evidence="1" type="ORF">MA16_Dca006783</name>
</gene>
<name>A0A2I0W959_9ASPA</name>
<evidence type="ECO:0000313" key="2">
    <source>
        <dbReference type="Proteomes" id="UP000233837"/>
    </source>
</evidence>
<reference evidence="1 2" key="2">
    <citation type="journal article" date="2017" name="Nature">
        <title>The Apostasia genome and the evolution of orchids.</title>
        <authorList>
            <person name="Zhang G.Q."/>
            <person name="Liu K.W."/>
            <person name="Li Z."/>
            <person name="Lohaus R."/>
            <person name="Hsiao Y.Y."/>
            <person name="Niu S.C."/>
            <person name="Wang J.Y."/>
            <person name="Lin Y.C."/>
            <person name="Xu Q."/>
            <person name="Chen L.J."/>
            <person name="Yoshida K."/>
            <person name="Fujiwara S."/>
            <person name="Wang Z.W."/>
            <person name="Zhang Y.Q."/>
            <person name="Mitsuda N."/>
            <person name="Wang M."/>
            <person name="Liu G.H."/>
            <person name="Pecoraro L."/>
            <person name="Huang H.X."/>
            <person name="Xiao X.J."/>
            <person name="Lin M."/>
            <person name="Wu X.Y."/>
            <person name="Wu W.L."/>
            <person name="Chen Y.Y."/>
            <person name="Chang S.B."/>
            <person name="Sakamoto S."/>
            <person name="Ohme-Takagi M."/>
            <person name="Yagi M."/>
            <person name="Zeng S.J."/>
            <person name="Shen C.Y."/>
            <person name="Yeh C.M."/>
            <person name="Luo Y.B."/>
            <person name="Tsai W.C."/>
            <person name="Van de Peer Y."/>
            <person name="Liu Z.J."/>
        </authorList>
    </citation>
    <scope>NUCLEOTIDE SEQUENCE [LARGE SCALE GENOMIC DNA]</scope>
    <source>
        <tissue evidence="1">The whole plant</tissue>
    </source>
</reference>
<dbReference type="EMBL" id="KZ502843">
    <property type="protein sequence ID" value="PKU72190.1"/>
    <property type="molecule type" value="Genomic_DNA"/>
</dbReference>
<dbReference type="Proteomes" id="UP000233837">
    <property type="component" value="Unassembled WGS sequence"/>
</dbReference>
<organism evidence="1 2">
    <name type="scientific">Dendrobium catenatum</name>
    <dbReference type="NCBI Taxonomy" id="906689"/>
    <lineage>
        <taxon>Eukaryota</taxon>
        <taxon>Viridiplantae</taxon>
        <taxon>Streptophyta</taxon>
        <taxon>Embryophyta</taxon>
        <taxon>Tracheophyta</taxon>
        <taxon>Spermatophyta</taxon>
        <taxon>Magnoliopsida</taxon>
        <taxon>Liliopsida</taxon>
        <taxon>Asparagales</taxon>
        <taxon>Orchidaceae</taxon>
        <taxon>Epidendroideae</taxon>
        <taxon>Malaxideae</taxon>
        <taxon>Dendrobiinae</taxon>
        <taxon>Dendrobium</taxon>
    </lineage>
</organism>